<dbReference type="PANTHER" id="PTHR10622">
    <property type="entry name" value="HET DOMAIN-CONTAINING PROTEIN"/>
    <property type="match status" value="1"/>
</dbReference>
<gene>
    <name evidence="2" type="ORF">EG328_000935</name>
</gene>
<evidence type="ECO:0000259" key="1">
    <source>
        <dbReference type="Pfam" id="PF06985"/>
    </source>
</evidence>
<dbReference type="InterPro" id="IPR010730">
    <property type="entry name" value="HET"/>
</dbReference>
<evidence type="ECO:0000313" key="2">
    <source>
        <dbReference type="EMBL" id="KAE9987991.1"/>
    </source>
</evidence>
<proteinExistence type="predicted"/>
<dbReference type="PANTHER" id="PTHR10622:SF10">
    <property type="entry name" value="HET DOMAIN-CONTAINING PROTEIN"/>
    <property type="match status" value="1"/>
</dbReference>
<sequence>MRLLDTKDLSFHEFIGTEIPHYAILSHRWEGEEVSYKEMMEDRSLIKGKAGYRKVCKAAEYARQNEKQQYIWIDTCCIDKSSSAELTEAINSMYQWYKDSAICYAYLSDVPKTKGDENISPYLCSSKWFTRGWTLQELLAPSDVQFLSSDWKFHCARTGWHASDAISRKTGIPQEVLQGRDFRPTDWSVAERMSWAAKRTTTVQEDMAYCLLGLFEVNMPLLYGEGQRAFFRLQEEITKHSNDYTIFLWRSVDKSTSAYRGMFSRHPSEFESSNYEDHDQLQSDQAPFLMTNAGVRFDLRLIPLSLLVLHDSPFSSPLTESRTKDKCLKNVAHDKIFVPILGHTRASIFLTKLNAETGSQWARIWPGYLYEFRDDSQCWKPNLQLPLQRLYVRDRLVIPANHIVTSRLAFFVCSEINRGSFVQGSWIDCAPEVDWIGGTQTHPIYISHVYQVRGSNNHPWKSRYYPGAGSESVIGIALGHDSKGRHCCSLSSSEPTSFIVDGIFFSRNNNDYGSPCFASSLSSLEHWRSKQFMYGNVHSWKAKGFTLSITLSRIFVNDRLVINVKGSILAQESVL</sequence>
<reference evidence="2 3" key="1">
    <citation type="submission" date="2018-12" db="EMBL/GenBank/DDBJ databases">
        <title>Venturia inaequalis Genome Resource.</title>
        <authorList>
            <person name="Lichtner F.J."/>
        </authorList>
    </citation>
    <scope>NUCLEOTIDE SEQUENCE [LARGE SCALE GENOMIC DNA]</scope>
    <source>
        <strain evidence="2 3">120213</strain>
    </source>
</reference>
<organism evidence="2 3">
    <name type="scientific">Venturia inaequalis</name>
    <name type="common">Apple scab fungus</name>
    <dbReference type="NCBI Taxonomy" id="5025"/>
    <lineage>
        <taxon>Eukaryota</taxon>
        <taxon>Fungi</taxon>
        <taxon>Dikarya</taxon>
        <taxon>Ascomycota</taxon>
        <taxon>Pezizomycotina</taxon>
        <taxon>Dothideomycetes</taxon>
        <taxon>Pleosporomycetidae</taxon>
        <taxon>Venturiales</taxon>
        <taxon>Venturiaceae</taxon>
        <taxon>Venturia</taxon>
    </lineage>
</organism>
<dbReference type="AlphaFoldDB" id="A0A8H3VGD3"/>
<protein>
    <recommendedName>
        <fullName evidence="1">Heterokaryon incompatibility domain-containing protein</fullName>
    </recommendedName>
</protein>
<accession>A0A8H3VGD3</accession>
<name>A0A8H3VGD3_VENIN</name>
<evidence type="ECO:0000313" key="3">
    <source>
        <dbReference type="Proteomes" id="UP000447873"/>
    </source>
</evidence>
<dbReference type="Pfam" id="PF06985">
    <property type="entry name" value="HET"/>
    <property type="match status" value="1"/>
</dbReference>
<feature type="domain" description="Heterokaryon incompatibility" evidence="1">
    <location>
        <begin position="22"/>
        <end position="116"/>
    </location>
</feature>
<comment type="caution">
    <text evidence="2">The sequence shown here is derived from an EMBL/GenBank/DDBJ whole genome shotgun (WGS) entry which is preliminary data.</text>
</comment>
<dbReference type="EMBL" id="WNWS01000012">
    <property type="protein sequence ID" value="KAE9987991.1"/>
    <property type="molecule type" value="Genomic_DNA"/>
</dbReference>
<dbReference type="Proteomes" id="UP000447873">
    <property type="component" value="Unassembled WGS sequence"/>
</dbReference>